<dbReference type="PANTHER" id="PTHR35796">
    <property type="entry name" value="HYPOTHETICAL CYTOSOLIC PROTEIN"/>
    <property type="match status" value="1"/>
</dbReference>
<reference evidence="3" key="1">
    <citation type="submission" date="2021-12" db="EMBL/GenBank/DDBJ databases">
        <title>Prjna785345.</title>
        <authorList>
            <person name="Rujirawat T."/>
            <person name="Krajaejun T."/>
        </authorList>
    </citation>
    <scope>NUCLEOTIDE SEQUENCE</scope>
    <source>
        <strain evidence="3">Pi057C3</strain>
    </source>
</reference>
<dbReference type="PANTHER" id="PTHR35796:SF3">
    <property type="entry name" value="BHLH DOMAIN-CONTAINING PROTEIN"/>
    <property type="match status" value="1"/>
</dbReference>
<evidence type="ECO:0000256" key="1">
    <source>
        <dbReference type="SAM" id="Coils"/>
    </source>
</evidence>
<proteinExistence type="predicted"/>
<keyword evidence="4" id="KW-1185">Reference proteome</keyword>
<feature type="region of interest" description="Disordered" evidence="2">
    <location>
        <begin position="58"/>
        <end position="92"/>
    </location>
</feature>
<evidence type="ECO:0000256" key="2">
    <source>
        <dbReference type="SAM" id="MobiDB-lite"/>
    </source>
</evidence>
<name>A0AAD5LKU9_PYTIN</name>
<evidence type="ECO:0000313" key="3">
    <source>
        <dbReference type="EMBL" id="KAJ0402096.1"/>
    </source>
</evidence>
<feature type="coiled-coil region" evidence="1">
    <location>
        <begin position="146"/>
        <end position="176"/>
    </location>
</feature>
<comment type="caution">
    <text evidence="3">The sequence shown here is derived from an EMBL/GenBank/DDBJ whole genome shotgun (WGS) entry which is preliminary data.</text>
</comment>
<dbReference type="EMBL" id="JAKCXM010000111">
    <property type="protein sequence ID" value="KAJ0402096.1"/>
    <property type="molecule type" value="Genomic_DNA"/>
</dbReference>
<evidence type="ECO:0000313" key="4">
    <source>
        <dbReference type="Proteomes" id="UP001209570"/>
    </source>
</evidence>
<accession>A0AAD5LKU9</accession>
<protein>
    <recommendedName>
        <fullName evidence="5">M96 mating-specific protein family</fullName>
    </recommendedName>
</protein>
<feature type="compositionally biased region" description="Polar residues" evidence="2">
    <location>
        <begin position="78"/>
        <end position="87"/>
    </location>
</feature>
<evidence type="ECO:0008006" key="5">
    <source>
        <dbReference type="Google" id="ProtNLM"/>
    </source>
</evidence>
<organism evidence="3 4">
    <name type="scientific">Pythium insidiosum</name>
    <name type="common">Pythiosis disease agent</name>
    <dbReference type="NCBI Taxonomy" id="114742"/>
    <lineage>
        <taxon>Eukaryota</taxon>
        <taxon>Sar</taxon>
        <taxon>Stramenopiles</taxon>
        <taxon>Oomycota</taxon>
        <taxon>Peronosporomycetes</taxon>
        <taxon>Pythiales</taxon>
        <taxon>Pythiaceae</taxon>
        <taxon>Pythium</taxon>
    </lineage>
</organism>
<dbReference type="Proteomes" id="UP001209570">
    <property type="component" value="Unassembled WGS sequence"/>
</dbReference>
<sequence>MIMELIPSDGTLVDDGQSIDLDGDALDMLLKTEDDLTRLLWDDDASLAVVVGEAEPPAIDRDVSLSPSSSDASEAAATQTRKQPQKNPSRERMKAELAFLRRHVVELETELAELRQERQHPDLPIAMAVPTTTMWRQIASEQLSLRRDAEIENSRLKRVLEDHSRLAQSLNELMRKRSSATVVELFEETRKRTRFACDLSDFQALQSRFRIEIQDAYSILDDVLEASGLATAQPDAANGFAVQTKQPTSSGGEAFVEVTSVTHSPFDFARSSEAVWQSITRETLRYPRRVQTCTMEGDYLAVKYDRELRRSADQHGIETSTFVVRRFLDTAPRKRLVLVWRGTTQADDTSGEWQNAYTDETGWVVLSPMSGGDGTLMRSCVHLVPRPLKKPAIGSNELAQLPPASRICEYAVTAHEEDVNAITQAVAKFFLTDTVV</sequence>
<dbReference type="AlphaFoldDB" id="A0AAD5LKU9"/>
<gene>
    <name evidence="3" type="ORF">P43SY_006793</name>
</gene>
<keyword evidence="1" id="KW-0175">Coiled coil</keyword>
<feature type="compositionally biased region" description="Low complexity" evidence="2">
    <location>
        <begin position="64"/>
        <end position="77"/>
    </location>
</feature>